<dbReference type="SUPFAM" id="SSF53850">
    <property type="entry name" value="Periplasmic binding protein-like II"/>
    <property type="match status" value="1"/>
</dbReference>
<dbReference type="AlphaFoldDB" id="A0A250DQ54"/>
<dbReference type="Gene3D" id="3.40.190.150">
    <property type="entry name" value="Bordetella uptake gene, domain 1"/>
    <property type="match status" value="1"/>
</dbReference>
<proteinExistence type="inferred from homology"/>
<name>A0A250DQ54_9BURK</name>
<reference evidence="3 4" key="1">
    <citation type="submission" date="2017-09" db="EMBL/GenBank/DDBJ databases">
        <title>The diverse metabolic capabilities of V. boronicumulans make it an excellent choice for continued studies on novel biodegradation.</title>
        <authorList>
            <person name="Sun S."/>
        </authorList>
    </citation>
    <scope>NUCLEOTIDE SEQUENCE [LARGE SCALE GENOMIC DNA]</scope>
    <source>
        <strain evidence="3 4">J1</strain>
    </source>
</reference>
<dbReference type="Proteomes" id="UP000217154">
    <property type="component" value="Chromosome"/>
</dbReference>
<dbReference type="KEGG" id="vbo:CKY39_26650"/>
<accession>A0A250DQ54</accession>
<evidence type="ECO:0000313" key="3">
    <source>
        <dbReference type="EMBL" id="ATA56414.1"/>
    </source>
</evidence>
<evidence type="ECO:0000313" key="4">
    <source>
        <dbReference type="Proteomes" id="UP000217154"/>
    </source>
</evidence>
<feature type="region of interest" description="Disordered" evidence="2">
    <location>
        <begin position="1"/>
        <end position="20"/>
    </location>
</feature>
<feature type="region of interest" description="Disordered" evidence="2">
    <location>
        <begin position="82"/>
        <end position="124"/>
    </location>
</feature>
<dbReference type="PANTHER" id="PTHR42928:SF5">
    <property type="entry name" value="BLR1237 PROTEIN"/>
    <property type="match status" value="1"/>
</dbReference>
<gene>
    <name evidence="3" type="ORF">CKY39_26650</name>
</gene>
<comment type="similarity">
    <text evidence="1">Belongs to the UPF0065 (bug) family.</text>
</comment>
<organism evidence="3 4">
    <name type="scientific">Variovorax boronicumulans</name>
    <dbReference type="NCBI Taxonomy" id="436515"/>
    <lineage>
        <taxon>Bacteria</taxon>
        <taxon>Pseudomonadati</taxon>
        <taxon>Pseudomonadota</taxon>
        <taxon>Betaproteobacteria</taxon>
        <taxon>Burkholderiales</taxon>
        <taxon>Comamonadaceae</taxon>
        <taxon>Variovorax</taxon>
    </lineage>
</organism>
<evidence type="ECO:0000256" key="2">
    <source>
        <dbReference type="SAM" id="MobiDB-lite"/>
    </source>
</evidence>
<dbReference type="Pfam" id="PF03401">
    <property type="entry name" value="TctC"/>
    <property type="match status" value="1"/>
</dbReference>
<evidence type="ECO:0008006" key="5">
    <source>
        <dbReference type="Google" id="ProtNLM"/>
    </source>
</evidence>
<evidence type="ECO:0000256" key="1">
    <source>
        <dbReference type="ARBA" id="ARBA00006987"/>
    </source>
</evidence>
<sequence>MALAGGERGRRMRAARGKPDEVAGPEALRLALRIAHAEAACDGHEQHVAIVHVRVGGVVVAGVGDHRRLVRQPFDEQRLAGRRVAGSQWHGHSLSHSKPRMSQSGARVGARSTESEGPLLQEDPMTTQPLRRALLGLAAAGALYGPTASWSASDPAYPVKPITIIVPFPAGGGTDVIFRSVQLRLQAALGVSVIIDNRSGAGGTVGTGFGAKANPDGYTLVASTTTTIASADAVYPKLPYDPLKDLVPIGTIGTTPFVLVVTPALAARTVKDFVGYAKANPQTLNYGSIGNGSLSHLAGELFKQRTGIEMTHVPYRGAAPAQADLMAGQIQALFDNPPALLAQVRGGRMRALAISEPSAGFADLPTFEAAGIKDFKPQLWYGLMAPAATPQPVVQRLRAALDTAMKDPALRTDMLAKGVTPWSVRPEVFEEQIRGDIKLWGGIARSVNARAD</sequence>
<dbReference type="Gene3D" id="3.40.190.10">
    <property type="entry name" value="Periplasmic binding protein-like II"/>
    <property type="match status" value="1"/>
</dbReference>
<protein>
    <recommendedName>
        <fullName evidence="5">Tripartite tricarboxylate transporter substrate binding protein</fullName>
    </recommendedName>
</protein>
<dbReference type="EMBL" id="CP023284">
    <property type="protein sequence ID" value="ATA56414.1"/>
    <property type="molecule type" value="Genomic_DNA"/>
</dbReference>
<dbReference type="PANTHER" id="PTHR42928">
    <property type="entry name" value="TRICARBOXYLATE-BINDING PROTEIN"/>
    <property type="match status" value="1"/>
</dbReference>
<dbReference type="InterPro" id="IPR042100">
    <property type="entry name" value="Bug_dom1"/>
</dbReference>
<dbReference type="InterPro" id="IPR005064">
    <property type="entry name" value="BUG"/>
</dbReference>
<dbReference type="CDD" id="cd13578">
    <property type="entry name" value="PBP2_Bug27"/>
    <property type="match status" value="1"/>
</dbReference>